<dbReference type="EnsemblMetazoa" id="GBRI001055-RA">
    <property type="protein sequence ID" value="GBRI001055-PA"/>
    <property type="gene ID" value="GBRI001055"/>
</dbReference>
<keyword evidence="1" id="KW-0472">Membrane</keyword>
<sequence length="108" mass="12890">MLYSSNFFTISLTKRQTFIFHSTFGFVLVLERRLSLHTIAMFNVYILRFTCLRLPCYHRHHHHHSLLSCIFVFEFGFIFFISFYTVVHDVVFVLRFVYCAGIVVPTNN</sequence>
<evidence type="ECO:0000313" key="3">
    <source>
        <dbReference type="Proteomes" id="UP000091820"/>
    </source>
</evidence>
<organism evidence="2 3">
    <name type="scientific">Glossina brevipalpis</name>
    <dbReference type="NCBI Taxonomy" id="37001"/>
    <lineage>
        <taxon>Eukaryota</taxon>
        <taxon>Metazoa</taxon>
        <taxon>Ecdysozoa</taxon>
        <taxon>Arthropoda</taxon>
        <taxon>Hexapoda</taxon>
        <taxon>Insecta</taxon>
        <taxon>Pterygota</taxon>
        <taxon>Neoptera</taxon>
        <taxon>Endopterygota</taxon>
        <taxon>Diptera</taxon>
        <taxon>Brachycera</taxon>
        <taxon>Muscomorpha</taxon>
        <taxon>Hippoboscoidea</taxon>
        <taxon>Glossinidae</taxon>
        <taxon>Glossina</taxon>
    </lineage>
</organism>
<dbReference type="AlphaFoldDB" id="A0A1A9VZZ6"/>
<evidence type="ECO:0000313" key="2">
    <source>
        <dbReference type="EnsemblMetazoa" id="GBRI001055-PA"/>
    </source>
</evidence>
<feature type="transmembrane region" description="Helical" evidence="1">
    <location>
        <begin position="66"/>
        <end position="87"/>
    </location>
</feature>
<feature type="transmembrane region" description="Helical" evidence="1">
    <location>
        <begin position="34"/>
        <end position="54"/>
    </location>
</feature>
<protein>
    <submittedName>
        <fullName evidence="2">Uncharacterized protein</fullName>
    </submittedName>
</protein>
<proteinExistence type="predicted"/>
<dbReference type="Proteomes" id="UP000091820">
    <property type="component" value="Unassembled WGS sequence"/>
</dbReference>
<evidence type="ECO:0000256" key="1">
    <source>
        <dbReference type="SAM" id="Phobius"/>
    </source>
</evidence>
<keyword evidence="1" id="KW-1133">Transmembrane helix</keyword>
<accession>A0A1A9VZZ6</accession>
<reference evidence="3" key="1">
    <citation type="submission" date="2014-03" db="EMBL/GenBank/DDBJ databases">
        <authorList>
            <person name="Aksoy S."/>
            <person name="Warren W."/>
            <person name="Wilson R.K."/>
        </authorList>
    </citation>
    <scope>NUCLEOTIDE SEQUENCE [LARGE SCALE GENOMIC DNA]</scope>
    <source>
        <strain evidence="3">IAEA</strain>
    </source>
</reference>
<keyword evidence="3" id="KW-1185">Reference proteome</keyword>
<keyword evidence="1" id="KW-0812">Transmembrane</keyword>
<name>A0A1A9VZZ6_9MUSC</name>
<reference evidence="2" key="2">
    <citation type="submission" date="2020-05" db="UniProtKB">
        <authorList>
            <consortium name="EnsemblMetazoa"/>
        </authorList>
    </citation>
    <scope>IDENTIFICATION</scope>
    <source>
        <strain evidence="2">IAEA</strain>
    </source>
</reference>
<dbReference type="VEuPathDB" id="VectorBase:GBRI001055"/>